<dbReference type="AlphaFoldDB" id="A0A1G2R333"/>
<gene>
    <name evidence="7" type="primary">ybeY</name>
    <name evidence="8" type="ORF">A3C82_00230</name>
</gene>
<reference evidence="8 9" key="1">
    <citation type="journal article" date="2016" name="Nat. Commun.">
        <title>Thousands of microbial genomes shed light on interconnected biogeochemical processes in an aquifer system.</title>
        <authorList>
            <person name="Anantharaman K."/>
            <person name="Brown C.T."/>
            <person name="Hug L.A."/>
            <person name="Sharon I."/>
            <person name="Castelle C.J."/>
            <person name="Probst A.J."/>
            <person name="Thomas B.C."/>
            <person name="Singh A."/>
            <person name="Wilkins M.J."/>
            <person name="Karaoz U."/>
            <person name="Brodie E.L."/>
            <person name="Williams K.H."/>
            <person name="Hubbard S.S."/>
            <person name="Banfield J.F."/>
        </authorList>
    </citation>
    <scope>NUCLEOTIDE SEQUENCE [LARGE SCALE GENOMIC DNA]</scope>
</reference>
<dbReference type="GO" id="GO:0004222">
    <property type="term" value="F:metalloendopeptidase activity"/>
    <property type="evidence" value="ECO:0007669"/>
    <property type="project" value="InterPro"/>
</dbReference>
<dbReference type="GO" id="GO:0008270">
    <property type="term" value="F:zinc ion binding"/>
    <property type="evidence" value="ECO:0007669"/>
    <property type="project" value="UniProtKB-UniRule"/>
</dbReference>
<comment type="cofactor">
    <cofactor evidence="7">
        <name>Zn(2+)</name>
        <dbReference type="ChEBI" id="CHEBI:29105"/>
    </cofactor>
    <text evidence="7">Binds 1 zinc ion.</text>
</comment>
<feature type="binding site" evidence="7">
    <location>
        <position position="112"/>
    </location>
    <ligand>
        <name>Zn(2+)</name>
        <dbReference type="ChEBI" id="CHEBI:29105"/>
        <note>catalytic</note>
    </ligand>
</feature>
<evidence type="ECO:0000256" key="2">
    <source>
        <dbReference type="ARBA" id="ARBA00022722"/>
    </source>
</evidence>
<comment type="caution">
    <text evidence="8">The sequence shown here is derived from an EMBL/GenBank/DDBJ whole genome shotgun (WGS) entry which is preliminary data.</text>
</comment>
<dbReference type="InterPro" id="IPR020549">
    <property type="entry name" value="YbeY_CS"/>
</dbReference>
<dbReference type="HAMAP" id="MF_00009">
    <property type="entry name" value="Endoribonucl_YbeY"/>
    <property type="match status" value="1"/>
</dbReference>
<feature type="binding site" evidence="7">
    <location>
        <position position="106"/>
    </location>
    <ligand>
        <name>Zn(2+)</name>
        <dbReference type="ChEBI" id="CHEBI:29105"/>
        <note>catalytic</note>
    </ligand>
</feature>
<dbReference type="PANTHER" id="PTHR46986">
    <property type="entry name" value="ENDORIBONUCLEASE YBEY, CHLOROPLASTIC"/>
    <property type="match status" value="1"/>
</dbReference>
<dbReference type="InterPro" id="IPR002036">
    <property type="entry name" value="YbeY"/>
</dbReference>
<accession>A0A1G2R333</accession>
<evidence type="ECO:0000256" key="6">
    <source>
        <dbReference type="ARBA" id="ARBA00022833"/>
    </source>
</evidence>
<comment type="similarity">
    <text evidence="1 7">Belongs to the endoribonuclease YbeY family.</text>
</comment>
<dbReference type="InterPro" id="IPR023091">
    <property type="entry name" value="MetalPrtase_cat_dom_sf_prd"/>
</dbReference>
<evidence type="ECO:0000313" key="8">
    <source>
        <dbReference type="EMBL" id="OHA67275.1"/>
    </source>
</evidence>
<dbReference type="EC" id="3.1.-.-" evidence="7"/>
<dbReference type="SUPFAM" id="SSF55486">
    <property type="entry name" value="Metalloproteases ('zincins'), catalytic domain"/>
    <property type="match status" value="1"/>
</dbReference>
<dbReference type="EMBL" id="MHTW01000015">
    <property type="protein sequence ID" value="OHA67275.1"/>
    <property type="molecule type" value="Genomic_DNA"/>
</dbReference>
<keyword evidence="7" id="KW-0698">rRNA processing</keyword>
<name>A0A1G2R333_9BACT</name>
<evidence type="ECO:0000256" key="3">
    <source>
        <dbReference type="ARBA" id="ARBA00022723"/>
    </source>
</evidence>
<dbReference type="PANTHER" id="PTHR46986:SF1">
    <property type="entry name" value="ENDORIBONUCLEASE YBEY, CHLOROPLASTIC"/>
    <property type="match status" value="1"/>
</dbReference>
<evidence type="ECO:0000313" key="9">
    <source>
        <dbReference type="Proteomes" id="UP000176901"/>
    </source>
</evidence>
<feature type="binding site" evidence="7">
    <location>
        <position position="102"/>
    </location>
    <ligand>
        <name>Zn(2+)</name>
        <dbReference type="ChEBI" id="CHEBI:29105"/>
        <note>catalytic</note>
    </ligand>
</feature>
<organism evidence="8 9">
    <name type="scientific">Candidatus Wildermuthbacteria bacterium RIFCSPHIGHO2_02_FULL_47_12</name>
    <dbReference type="NCBI Taxonomy" id="1802451"/>
    <lineage>
        <taxon>Bacteria</taxon>
        <taxon>Candidatus Wildermuthiibacteriota</taxon>
    </lineage>
</organism>
<dbReference type="Proteomes" id="UP000176901">
    <property type="component" value="Unassembled WGS sequence"/>
</dbReference>
<dbReference type="GO" id="GO:0004521">
    <property type="term" value="F:RNA endonuclease activity"/>
    <property type="evidence" value="ECO:0007669"/>
    <property type="project" value="UniProtKB-UniRule"/>
</dbReference>
<sequence>MIEIKNLSGNPLRTDFLKRIGRAVLRKEHKDNLDLSVVLVKKSKMQEFNRVYRGKDAPTNVLSFQEEELGLGELVLCPAQIRKDAKKYGITFKAELVRIFIHGLLHLVGYDHEKDMDFKKMSHKEEKYLSVVS</sequence>
<dbReference type="GO" id="GO:0006364">
    <property type="term" value="P:rRNA processing"/>
    <property type="evidence" value="ECO:0007669"/>
    <property type="project" value="UniProtKB-UniRule"/>
</dbReference>
<proteinExistence type="inferred from homology"/>
<comment type="subcellular location">
    <subcellularLocation>
        <location evidence="7">Cytoplasm</location>
    </subcellularLocation>
</comment>
<evidence type="ECO:0000256" key="7">
    <source>
        <dbReference type="HAMAP-Rule" id="MF_00009"/>
    </source>
</evidence>
<protein>
    <recommendedName>
        <fullName evidence="7">Endoribonuclease YbeY</fullName>
        <ecNumber evidence="7">3.1.-.-</ecNumber>
    </recommendedName>
</protein>
<keyword evidence="7" id="KW-0690">Ribosome biogenesis</keyword>
<dbReference type="STRING" id="1802451.A3C82_00230"/>
<dbReference type="Gene3D" id="3.40.390.30">
    <property type="entry name" value="Metalloproteases ('zincins'), catalytic domain"/>
    <property type="match status" value="1"/>
</dbReference>
<keyword evidence="2 7" id="KW-0540">Nuclease</keyword>
<dbReference type="PROSITE" id="PS01306">
    <property type="entry name" value="UPF0054"/>
    <property type="match status" value="1"/>
</dbReference>
<evidence type="ECO:0000256" key="5">
    <source>
        <dbReference type="ARBA" id="ARBA00022801"/>
    </source>
</evidence>
<comment type="function">
    <text evidence="7">Single strand-specific metallo-endoribonuclease involved in late-stage 70S ribosome quality control and in maturation of the 3' terminus of the 16S rRNA.</text>
</comment>
<keyword evidence="3 7" id="KW-0479">Metal-binding</keyword>
<dbReference type="GO" id="GO:0005737">
    <property type="term" value="C:cytoplasm"/>
    <property type="evidence" value="ECO:0007669"/>
    <property type="project" value="UniProtKB-SubCell"/>
</dbReference>
<keyword evidence="4 7" id="KW-0255">Endonuclease</keyword>
<dbReference type="NCBIfam" id="TIGR00043">
    <property type="entry name" value="rRNA maturation RNase YbeY"/>
    <property type="match status" value="1"/>
</dbReference>
<evidence type="ECO:0000256" key="1">
    <source>
        <dbReference type="ARBA" id="ARBA00010875"/>
    </source>
</evidence>
<keyword evidence="7" id="KW-0963">Cytoplasm</keyword>
<keyword evidence="5 7" id="KW-0378">Hydrolase</keyword>
<evidence type="ECO:0000256" key="4">
    <source>
        <dbReference type="ARBA" id="ARBA00022759"/>
    </source>
</evidence>
<keyword evidence="6 7" id="KW-0862">Zinc</keyword>
<dbReference type="Pfam" id="PF02130">
    <property type="entry name" value="YbeY"/>
    <property type="match status" value="1"/>
</dbReference>